<dbReference type="Proteomes" id="UP000653454">
    <property type="component" value="Unassembled WGS sequence"/>
</dbReference>
<dbReference type="InterPro" id="IPR008042">
    <property type="entry name" value="Retrotrans_Pao"/>
</dbReference>
<dbReference type="InterPro" id="IPR040676">
    <property type="entry name" value="DUF5641"/>
</dbReference>
<accession>A0A8S4DIK2</accession>
<dbReference type="EMBL" id="CAJHNJ030000005">
    <property type="protein sequence ID" value="CAG9099194.1"/>
    <property type="molecule type" value="Genomic_DNA"/>
</dbReference>
<dbReference type="GO" id="GO:0003676">
    <property type="term" value="F:nucleic acid binding"/>
    <property type="evidence" value="ECO:0007669"/>
    <property type="project" value="InterPro"/>
</dbReference>
<name>A0A8S4DIK2_PLUXY</name>
<evidence type="ECO:0000313" key="3">
    <source>
        <dbReference type="Proteomes" id="UP000653454"/>
    </source>
</evidence>
<sequence length="504" mass="56444">MSKEDTSRSRSPCNPRISDLKKQRVGERTKIVQQNGLCVNCLRAGHSVADCLFGPCRQCPQKHNSLLHTNENDSSTRVLPDKVQESVSLSSTLGSQLTNANGPHTQSKTLGLGWLSASDELHFTTKLSLDSESKLTKRSILSVLSQIYDPLGLLAPAVIQAKILLQQLWLLKIGWDDAVPDDVVSMWNSFLSTLGTLNEIKIDRWISSDNTEVRELHVFSDASQKAYGACAYIRSCNSTIVMGWLRMSPHLLKTFVQNRVTEINELTDNGRNFVGVETQFPLLCEKNKRKVIDHSANQGIQFHFIPPYSGGLWEAGVKSCKSHLRRIVGDARLTFEEFSTVLAQIEAVLNSRPLSADPNDLSPLMPGHFLIGRPLTAPPAEDLTAAVTNRLNRYDRVEQLRQHFWRRWSKEFVSELQTRTKWKINHDTLTMNSLVLIKEDNLPPLRWRLGRIVQLFPGTDGVARVADIRTATGVVRRAFSKIWPLPLQPEPSSSSSPASPTITT</sequence>
<proteinExistence type="predicted"/>
<dbReference type="PANTHER" id="PTHR47331">
    <property type="entry name" value="PHD-TYPE DOMAIN-CONTAINING PROTEIN"/>
    <property type="match status" value="1"/>
</dbReference>
<dbReference type="Pfam" id="PF05380">
    <property type="entry name" value="Peptidase_A17"/>
    <property type="match status" value="1"/>
</dbReference>
<reference evidence="2" key="1">
    <citation type="submission" date="2020-11" db="EMBL/GenBank/DDBJ databases">
        <authorList>
            <person name="Whiteford S."/>
        </authorList>
    </citation>
    <scope>NUCLEOTIDE SEQUENCE</scope>
</reference>
<dbReference type="Gene3D" id="3.30.420.10">
    <property type="entry name" value="Ribonuclease H-like superfamily/Ribonuclease H"/>
    <property type="match status" value="1"/>
</dbReference>
<dbReference type="Pfam" id="PF18701">
    <property type="entry name" value="DUF5641"/>
    <property type="match status" value="1"/>
</dbReference>
<gene>
    <name evidence="2" type="ORF">PLXY2_LOCUS2053</name>
</gene>
<dbReference type="InterPro" id="IPR012337">
    <property type="entry name" value="RNaseH-like_sf"/>
</dbReference>
<dbReference type="InterPro" id="IPR036397">
    <property type="entry name" value="RNaseH_sf"/>
</dbReference>
<dbReference type="SUPFAM" id="SSF53098">
    <property type="entry name" value="Ribonuclease H-like"/>
    <property type="match status" value="1"/>
</dbReference>
<protein>
    <submittedName>
        <fullName evidence="2">(diamondback moth) hypothetical protein</fullName>
    </submittedName>
</protein>
<comment type="caution">
    <text evidence="2">The sequence shown here is derived from an EMBL/GenBank/DDBJ whole genome shotgun (WGS) entry which is preliminary data.</text>
</comment>
<feature type="domain" description="DUF5641" evidence="1">
    <location>
        <begin position="392"/>
        <end position="485"/>
    </location>
</feature>
<evidence type="ECO:0000313" key="2">
    <source>
        <dbReference type="EMBL" id="CAG9099194.1"/>
    </source>
</evidence>
<dbReference type="PANTHER" id="PTHR47331:SF5">
    <property type="entry name" value="RIBONUCLEASE H"/>
    <property type="match status" value="1"/>
</dbReference>
<dbReference type="AlphaFoldDB" id="A0A8S4DIK2"/>
<evidence type="ECO:0000259" key="1">
    <source>
        <dbReference type="Pfam" id="PF18701"/>
    </source>
</evidence>
<keyword evidence="3" id="KW-1185">Reference proteome</keyword>
<organism evidence="2 3">
    <name type="scientific">Plutella xylostella</name>
    <name type="common">Diamondback moth</name>
    <name type="synonym">Plutella maculipennis</name>
    <dbReference type="NCBI Taxonomy" id="51655"/>
    <lineage>
        <taxon>Eukaryota</taxon>
        <taxon>Metazoa</taxon>
        <taxon>Ecdysozoa</taxon>
        <taxon>Arthropoda</taxon>
        <taxon>Hexapoda</taxon>
        <taxon>Insecta</taxon>
        <taxon>Pterygota</taxon>
        <taxon>Neoptera</taxon>
        <taxon>Endopterygota</taxon>
        <taxon>Lepidoptera</taxon>
        <taxon>Glossata</taxon>
        <taxon>Ditrysia</taxon>
        <taxon>Yponomeutoidea</taxon>
        <taxon>Plutellidae</taxon>
        <taxon>Plutella</taxon>
    </lineage>
</organism>